<keyword evidence="2" id="KW-1185">Reference proteome</keyword>
<dbReference type="EMBL" id="CP029608">
    <property type="protein sequence ID" value="AXI62945.1"/>
    <property type="molecule type" value="Genomic_DNA"/>
</dbReference>
<proteinExistence type="predicted"/>
<keyword evidence="1" id="KW-0261">Viral envelope protein</keyword>
<keyword evidence="1" id="KW-0946">Virion</keyword>
<protein>
    <submittedName>
        <fullName evidence="1">Cell envelope protein SmpA</fullName>
    </submittedName>
</protein>
<dbReference type="KEGG" id="pke:DLD99_21520"/>
<accession>A0A345RUH9</accession>
<gene>
    <name evidence="1" type="ORF">DLD99_21520</name>
</gene>
<evidence type="ECO:0000313" key="2">
    <source>
        <dbReference type="Proteomes" id="UP000253720"/>
    </source>
</evidence>
<dbReference type="Proteomes" id="UP000253720">
    <property type="component" value="Chromosome"/>
</dbReference>
<dbReference type="AlphaFoldDB" id="A0A345RUH9"/>
<dbReference type="RefSeq" id="WP_114884910.1">
    <property type="nucleotide sequence ID" value="NZ_CP029608.1"/>
</dbReference>
<evidence type="ECO:0000313" key="1">
    <source>
        <dbReference type="EMBL" id="AXI62945.1"/>
    </source>
</evidence>
<sequence length="172" mass="19012">MPSKTSRLMLTTLLCLPSTGNTTTLHRCEAADGSLTFTTLSCANNERLLLQEVRPYSPGSTVALIPEARHEEISGMNIRKREMAVVGRTQDKCGDLIDARQKREAIINQRIIAGMSQQDVESALGKPDKISIRNSATTYRYDLKRGRSAQVNFDEKGCVTGKLKSRTAKSPR</sequence>
<reference evidence="1 2" key="1">
    <citation type="submission" date="2018-05" db="EMBL/GenBank/DDBJ databases">
        <title>Complete genome sequence of Pseudomonas kribbensis 46-2(T).</title>
        <authorList>
            <person name="Jeong H."/>
            <person name="Lee S.-G."/>
            <person name="Rha E."/>
            <person name="Kim H."/>
        </authorList>
    </citation>
    <scope>NUCLEOTIDE SEQUENCE [LARGE SCALE GENOMIC DNA]</scope>
    <source>
        <strain evidence="1 2">46-2</strain>
    </source>
</reference>
<organism evidence="1 2">
    <name type="scientific">Pseudomonas kribbensis</name>
    <dbReference type="NCBI Taxonomy" id="1628086"/>
    <lineage>
        <taxon>Bacteria</taxon>
        <taxon>Pseudomonadati</taxon>
        <taxon>Pseudomonadota</taxon>
        <taxon>Gammaproteobacteria</taxon>
        <taxon>Pseudomonadales</taxon>
        <taxon>Pseudomonadaceae</taxon>
        <taxon>Pseudomonas</taxon>
    </lineage>
</organism>
<name>A0A345RUH9_9PSED</name>